<dbReference type="GO" id="GO:0050661">
    <property type="term" value="F:NADP binding"/>
    <property type="evidence" value="ECO:0007669"/>
    <property type="project" value="InterPro"/>
</dbReference>
<keyword evidence="7 8" id="KW-0503">Monooxygenase</keyword>
<proteinExistence type="inferred from homology"/>
<keyword evidence="6 8" id="KW-0560">Oxidoreductase</keyword>
<comment type="caution">
    <text evidence="8">The sequence shown here is derived from an EMBL/GenBank/DDBJ whole genome shotgun (WGS) entry which is preliminary data.</text>
</comment>
<accession>A0A852T9V6</accession>
<sequence>MENTETRVRKLDAVVVGAGFSGMYMLHRLREAGLSTTVIEGADGVGGVWYWNRYPGARCDSLSIYYNYTFSEELYRGWTWTKKYPEQPEILRYLNYVADSLDLRKDIQFETKVVSAHYFEERNKWVIETDKGDRIEAKYFITGVGCISASNIPNFKGLESFKGQWYHTAHWPHKKVDLQGKKVGIIGTGSSGIQAIPVIAKEADHLTVFQRTPQYSIPARNRSLEQDEIQKVKDNFPEIRKSMRESRAGSPREYKFESLQHATPEEREKVMEELWEKGGPDLVVASFMDVLTNEETNEAVGRFVRKKIREIVKDGEIAQKLTPSYPIGTKRIVIDTDYFETYNRDNVTLVDVKKTPIQEITSKGVKTSEAEYDLDILIFATGFDGMTGPLLKMDIRGKGGISLREKWDNGAQTRTYLGVANAGFPNFFMITGPESPSVLGNVPVAIEQHVEWVADCIEYLRKHGIEKIEAEVKAEDEWSKHCREMAEKTLYMKSESWYNGANIEGKAKRFPIYVGGYGHYRKICDEIASKNYEGFILTATSSTVS</sequence>
<dbReference type="Gene3D" id="3.50.50.60">
    <property type="entry name" value="FAD/NAD(P)-binding domain"/>
    <property type="match status" value="2"/>
</dbReference>
<dbReference type="GO" id="GO:0004499">
    <property type="term" value="F:N,N-dimethylaniline monooxygenase activity"/>
    <property type="evidence" value="ECO:0007669"/>
    <property type="project" value="InterPro"/>
</dbReference>
<evidence type="ECO:0000256" key="7">
    <source>
        <dbReference type="ARBA" id="ARBA00023033"/>
    </source>
</evidence>
<comment type="similarity">
    <text evidence="2">Belongs to the FAD-binding monooxygenase family.</text>
</comment>
<gene>
    <name evidence="8" type="ORF">F4694_001012</name>
</gene>
<dbReference type="InterPro" id="IPR020946">
    <property type="entry name" value="Flavin_mOase-like"/>
</dbReference>
<dbReference type="InterPro" id="IPR050775">
    <property type="entry name" value="FAD-binding_Monooxygenases"/>
</dbReference>
<evidence type="ECO:0000313" key="9">
    <source>
        <dbReference type="Proteomes" id="UP000548423"/>
    </source>
</evidence>
<evidence type="ECO:0000256" key="6">
    <source>
        <dbReference type="ARBA" id="ARBA00023002"/>
    </source>
</evidence>
<name>A0A852T9V6_9BACI</name>
<protein>
    <submittedName>
        <fullName evidence="8">Phenylacetone monooxygenase</fullName>
        <ecNumber evidence="8">1.14.13.92</ecNumber>
    </submittedName>
</protein>
<evidence type="ECO:0000256" key="2">
    <source>
        <dbReference type="ARBA" id="ARBA00010139"/>
    </source>
</evidence>
<evidence type="ECO:0000256" key="1">
    <source>
        <dbReference type="ARBA" id="ARBA00001974"/>
    </source>
</evidence>
<dbReference type="EC" id="1.14.13.92" evidence="8"/>
<dbReference type="Proteomes" id="UP000548423">
    <property type="component" value="Unassembled WGS sequence"/>
</dbReference>
<dbReference type="GO" id="GO:0050660">
    <property type="term" value="F:flavin adenine dinucleotide binding"/>
    <property type="evidence" value="ECO:0007669"/>
    <property type="project" value="InterPro"/>
</dbReference>
<keyword evidence="3" id="KW-0285">Flavoprotein</keyword>
<dbReference type="EMBL" id="JACCBX010000002">
    <property type="protein sequence ID" value="NYE04268.1"/>
    <property type="molecule type" value="Genomic_DNA"/>
</dbReference>
<organism evidence="8 9">
    <name type="scientific">Neobacillus niacini</name>
    <dbReference type="NCBI Taxonomy" id="86668"/>
    <lineage>
        <taxon>Bacteria</taxon>
        <taxon>Bacillati</taxon>
        <taxon>Bacillota</taxon>
        <taxon>Bacilli</taxon>
        <taxon>Bacillales</taxon>
        <taxon>Bacillaceae</taxon>
        <taxon>Neobacillus</taxon>
    </lineage>
</organism>
<keyword evidence="5" id="KW-0521">NADP</keyword>
<dbReference type="AlphaFoldDB" id="A0A852T9V6"/>
<dbReference type="PANTHER" id="PTHR43098">
    <property type="entry name" value="L-ORNITHINE N(5)-MONOOXYGENASE-RELATED"/>
    <property type="match status" value="1"/>
</dbReference>
<dbReference type="Pfam" id="PF00743">
    <property type="entry name" value="FMO-like"/>
    <property type="match status" value="1"/>
</dbReference>
<evidence type="ECO:0000256" key="5">
    <source>
        <dbReference type="ARBA" id="ARBA00022857"/>
    </source>
</evidence>
<comment type="cofactor">
    <cofactor evidence="1">
        <name>FAD</name>
        <dbReference type="ChEBI" id="CHEBI:57692"/>
    </cofactor>
</comment>
<dbReference type="SUPFAM" id="SSF51905">
    <property type="entry name" value="FAD/NAD(P)-binding domain"/>
    <property type="match status" value="2"/>
</dbReference>
<dbReference type="GO" id="GO:0033776">
    <property type="term" value="F:phenylacetone monooxygenase activity"/>
    <property type="evidence" value="ECO:0007669"/>
    <property type="project" value="UniProtKB-EC"/>
</dbReference>
<evidence type="ECO:0000256" key="3">
    <source>
        <dbReference type="ARBA" id="ARBA00022630"/>
    </source>
</evidence>
<reference evidence="9" key="2">
    <citation type="submission" date="2020-08" db="EMBL/GenBank/DDBJ databases">
        <title>The Agave Microbiome: Exploring the role of microbial communities in plant adaptations to desert environments.</title>
        <authorList>
            <person name="Partida-Martinez L.P."/>
        </authorList>
    </citation>
    <scope>NUCLEOTIDE SEQUENCE [LARGE SCALE GENOMIC DNA]</scope>
    <source>
        <strain evidence="9">AT2.8</strain>
    </source>
</reference>
<dbReference type="InterPro" id="IPR036188">
    <property type="entry name" value="FAD/NAD-bd_sf"/>
</dbReference>
<evidence type="ECO:0000256" key="4">
    <source>
        <dbReference type="ARBA" id="ARBA00022827"/>
    </source>
</evidence>
<keyword evidence="4" id="KW-0274">FAD</keyword>
<dbReference type="PANTHER" id="PTHR43098:SF3">
    <property type="entry name" value="L-ORNITHINE N(5)-MONOOXYGENASE-RELATED"/>
    <property type="match status" value="1"/>
</dbReference>
<reference evidence="9" key="1">
    <citation type="submission" date="2020-07" db="EMBL/GenBank/DDBJ databases">
        <authorList>
            <person name="Partida-Martinez L."/>
            <person name="Huntemann M."/>
            <person name="Clum A."/>
            <person name="Wang J."/>
            <person name="Palaniappan K."/>
            <person name="Ritter S."/>
            <person name="Chen I.-M."/>
            <person name="Stamatis D."/>
            <person name="Reddy T."/>
            <person name="O'Malley R."/>
            <person name="Daum C."/>
            <person name="Shapiro N."/>
            <person name="Ivanova N."/>
            <person name="Kyrpides N."/>
            <person name="Woyke T."/>
        </authorList>
    </citation>
    <scope>NUCLEOTIDE SEQUENCE [LARGE SCALE GENOMIC DNA]</scope>
    <source>
        <strain evidence="9">AT2.8</strain>
    </source>
</reference>
<evidence type="ECO:0000313" key="8">
    <source>
        <dbReference type="EMBL" id="NYE04268.1"/>
    </source>
</evidence>